<name>A0A6G1SMR5_9ACAR</name>
<evidence type="ECO:0000313" key="12">
    <source>
        <dbReference type="EMBL" id="MDE51190.1"/>
    </source>
</evidence>
<keyword evidence="7 10" id="KW-0443">Lipid metabolism</keyword>
<dbReference type="EMBL" id="GGYP01006419">
    <property type="protein sequence ID" value="MDE51190.1"/>
    <property type="molecule type" value="Transcribed_RNA"/>
</dbReference>
<evidence type="ECO:0000256" key="11">
    <source>
        <dbReference type="SAM" id="MobiDB-lite"/>
    </source>
</evidence>
<comment type="catalytic activity">
    <reaction evidence="10">
        <text>a very-long-chain acyl-CoA + malonyl-CoA + H(+) = a very-long-chain 3-oxoacyl-CoA + CO2 + CoA</text>
        <dbReference type="Rhea" id="RHEA:32727"/>
        <dbReference type="ChEBI" id="CHEBI:15378"/>
        <dbReference type="ChEBI" id="CHEBI:16526"/>
        <dbReference type="ChEBI" id="CHEBI:57287"/>
        <dbReference type="ChEBI" id="CHEBI:57384"/>
        <dbReference type="ChEBI" id="CHEBI:90725"/>
        <dbReference type="ChEBI" id="CHEBI:90736"/>
        <dbReference type="EC" id="2.3.1.199"/>
    </reaction>
</comment>
<comment type="similarity">
    <text evidence="10">Belongs to the ELO family.</text>
</comment>
<keyword evidence="2 10" id="KW-0444">Lipid biosynthesis</keyword>
<keyword evidence="5 10" id="KW-0276">Fatty acid metabolism</keyword>
<keyword evidence="8 10" id="KW-0472">Membrane</keyword>
<accession>A0A6G1SMR5</accession>
<dbReference type="GO" id="GO:0030148">
    <property type="term" value="P:sphingolipid biosynthetic process"/>
    <property type="evidence" value="ECO:0007669"/>
    <property type="project" value="TreeGrafter"/>
</dbReference>
<feature type="transmembrane region" description="Helical" evidence="10">
    <location>
        <begin position="143"/>
        <end position="160"/>
    </location>
</feature>
<evidence type="ECO:0000256" key="10">
    <source>
        <dbReference type="RuleBase" id="RU361115"/>
    </source>
</evidence>
<dbReference type="GO" id="GO:0034625">
    <property type="term" value="P:fatty acid elongation, monounsaturated fatty acid"/>
    <property type="evidence" value="ECO:0007669"/>
    <property type="project" value="TreeGrafter"/>
</dbReference>
<dbReference type="GO" id="GO:0042761">
    <property type="term" value="P:very long-chain fatty acid biosynthetic process"/>
    <property type="evidence" value="ECO:0007669"/>
    <property type="project" value="TreeGrafter"/>
</dbReference>
<feature type="transmembrane region" description="Helical" evidence="10">
    <location>
        <begin position="70"/>
        <end position="91"/>
    </location>
</feature>
<gene>
    <name evidence="12" type="primary">ELOVL4_3</name>
    <name evidence="12" type="ORF">g.5374</name>
</gene>
<evidence type="ECO:0000256" key="6">
    <source>
        <dbReference type="ARBA" id="ARBA00022989"/>
    </source>
</evidence>
<evidence type="ECO:0000256" key="1">
    <source>
        <dbReference type="ARBA" id="ARBA00004141"/>
    </source>
</evidence>
<feature type="transmembrane region" description="Helical" evidence="10">
    <location>
        <begin position="206"/>
        <end position="223"/>
    </location>
</feature>
<dbReference type="PANTHER" id="PTHR11157:SF69">
    <property type="entry name" value="ELONGATION OF VERY LONG CHAIN FATTY ACIDS PROTEIN 7"/>
    <property type="match status" value="1"/>
</dbReference>
<dbReference type="Pfam" id="PF01151">
    <property type="entry name" value="ELO"/>
    <property type="match status" value="1"/>
</dbReference>
<feature type="region of interest" description="Disordered" evidence="11">
    <location>
        <begin position="348"/>
        <end position="367"/>
    </location>
</feature>
<dbReference type="EC" id="2.3.1.199" evidence="10"/>
<evidence type="ECO:0000256" key="8">
    <source>
        <dbReference type="ARBA" id="ARBA00023136"/>
    </source>
</evidence>
<feature type="transmembrane region" description="Helical" evidence="10">
    <location>
        <begin position="229"/>
        <end position="250"/>
    </location>
</feature>
<evidence type="ECO:0000256" key="9">
    <source>
        <dbReference type="ARBA" id="ARBA00023160"/>
    </source>
</evidence>
<proteinExistence type="inferred from homology"/>
<comment type="subcellular location">
    <subcellularLocation>
        <location evidence="1">Membrane</location>
        <topology evidence="1">Multi-pass membrane protein</topology>
    </subcellularLocation>
</comment>
<evidence type="ECO:0000256" key="7">
    <source>
        <dbReference type="ARBA" id="ARBA00023098"/>
    </source>
</evidence>
<evidence type="ECO:0000256" key="5">
    <source>
        <dbReference type="ARBA" id="ARBA00022832"/>
    </source>
</evidence>
<dbReference type="GO" id="GO:0005789">
    <property type="term" value="C:endoplasmic reticulum membrane"/>
    <property type="evidence" value="ECO:0007669"/>
    <property type="project" value="TreeGrafter"/>
</dbReference>
<feature type="transmembrane region" description="Helical" evidence="10">
    <location>
        <begin position="166"/>
        <end position="185"/>
    </location>
</feature>
<dbReference type="GO" id="GO:0019367">
    <property type="term" value="P:fatty acid elongation, saturated fatty acid"/>
    <property type="evidence" value="ECO:0007669"/>
    <property type="project" value="TreeGrafter"/>
</dbReference>
<evidence type="ECO:0000256" key="4">
    <source>
        <dbReference type="ARBA" id="ARBA00022692"/>
    </source>
</evidence>
<reference evidence="12" key="1">
    <citation type="submission" date="2018-10" db="EMBL/GenBank/DDBJ databases">
        <title>Transcriptome assembly of Aceria tosichella (Wheat curl mite) Type 2.</title>
        <authorList>
            <person name="Scully E.D."/>
            <person name="Geib S.M."/>
            <person name="Palmer N.A."/>
            <person name="Gupta A.K."/>
            <person name="Sarath G."/>
            <person name="Tatineni S."/>
        </authorList>
    </citation>
    <scope>NUCLEOTIDE SEQUENCE</scope>
    <source>
        <strain evidence="12">LincolnNE</strain>
    </source>
</reference>
<feature type="transmembrane region" description="Helical" evidence="10">
    <location>
        <begin position="111"/>
        <end position="131"/>
    </location>
</feature>
<dbReference type="GO" id="GO:0034626">
    <property type="term" value="P:fatty acid elongation, polyunsaturated fatty acid"/>
    <property type="evidence" value="ECO:0007669"/>
    <property type="project" value="TreeGrafter"/>
</dbReference>
<organism evidence="12">
    <name type="scientific">Aceria tosichella</name>
    <name type="common">wheat curl mite</name>
    <dbReference type="NCBI Taxonomy" id="561515"/>
    <lineage>
        <taxon>Eukaryota</taxon>
        <taxon>Metazoa</taxon>
        <taxon>Ecdysozoa</taxon>
        <taxon>Arthropoda</taxon>
        <taxon>Chelicerata</taxon>
        <taxon>Arachnida</taxon>
        <taxon>Acari</taxon>
        <taxon>Acariformes</taxon>
        <taxon>Trombidiformes</taxon>
        <taxon>Prostigmata</taxon>
        <taxon>Eupodina</taxon>
        <taxon>Eriophyoidea</taxon>
        <taxon>Eriophyidae</taxon>
        <taxon>Eriophyinae</taxon>
        <taxon>Aceriini</taxon>
        <taxon>Aceria</taxon>
    </lineage>
</organism>
<dbReference type="PANTHER" id="PTHR11157">
    <property type="entry name" value="FATTY ACID ACYL TRANSFERASE-RELATED"/>
    <property type="match status" value="1"/>
</dbReference>
<evidence type="ECO:0000256" key="3">
    <source>
        <dbReference type="ARBA" id="ARBA00022679"/>
    </source>
</evidence>
<dbReference type="InterPro" id="IPR002076">
    <property type="entry name" value="ELO_fam"/>
</dbReference>
<dbReference type="GO" id="GO:0009922">
    <property type="term" value="F:fatty acid elongase activity"/>
    <property type="evidence" value="ECO:0007669"/>
    <property type="project" value="UniProtKB-EC"/>
</dbReference>
<evidence type="ECO:0000256" key="2">
    <source>
        <dbReference type="ARBA" id="ARBA00022516"/>
    </source>
</evidence>
<keyword evidence="6 10" id="KW-1133">Transmembrane helix</keyword>
<feature type="transmembrane region" description="Helical" evidence="10">
    <location>
        <begin position="30"/>
        <end position="49"/>
    </location>
</feature>
<sequence length="367" mass="42308">MEQLIYLTDGFWREIGDQRVHSNYPLMSGGPLPIILIVSSYVYFVRVLGPKWMKRRDAMDLKWTIRIYNILMSLVNFYAFCRVSTLTNFGLSYFGCKQVGQTQVDNELVNIAFLYFATKIVELLDTIFFILRKKYNQASNLHVFHHGFIAVCVWIYFKIAPGGSSVLFPYLNLGVHTIMYGYYFLATFKSLQASLWWKRHLTEAQIVQFVLSMVHFSFQGLSSCQYPPALAIIGFVFNLVFFVLFCDFYYHTYLKRRGPSQCVASAAKSESATAVTEGERRQLLVDGAGAKVQATRSTQVLRDELNNSVKQQERHYKDENNNIANDDDDDQQQAQLYNGQAHLRKLNTNQNNNHLTSALRSRSIESY</sequence>
<keyword evidence="3 10" id="KW-0808">Transferase</keyword>
<keyword evidence="9 10" id="KW-0275">Fatty acid biosynthesis</keyword>
<protein>
    <recommendedName>
        <fullName evidence="10">Elongation of very long chain fatty acids protein</fullName>
        <ecNumber evidence="10">2.3.1.199</ecNumber>
    </recommendedName>
    <alternativeName>
        <fullName evidence="10">Very-long-chain 3-oxoacyl-CoA synthase</fullName>
    </alternativeName>
</protein>
<dbReference type="AlphaFoldDB" id="A0A6G1SMR5"/>
<keyword evidence="4 10" id="KW-0812">Transmembrane</keyword>